<dbReference type="Proteomes" id="UP001362999">
    <property type="component" value="Unassembled WGS sequence"/>
</dbReference>
<name>A0AAW0DR50_9AGAR</name>
<proteinExistence type="predicted"/>
<evidence type="ECO:0000313" key="1">
    <source>
        <dbReference type="EMBL" id="KAK7052788.1"/>
    </source>
</evidence>
<reference evidence="2 3" key="1">
    <citation type="journal article" date="2024" name="J Genomics">
        <title>Draft genome sequencing and assembly of Favolaschia claudopus CIRM-BRFM 2984 isolated from oak limbs.</title>
        <authorList>
            <person name="Navarro D."/>
            <person name="Drula E."/>
            <person name="Chaduli D."/>
            <person name="Cazenave R."/>
            <person name="Ahrendt S."/>
            <person name="Wang J."/>
            <person name="Lipzen A."/>
            <person name="Daum C."/>
            <person name="Barry K."/>
            <person name="Grigoriev I.V."/>
            <person name="Favel A."/>
            <person name="Rosso M.N."/>
            <person name="Martin F."/>
        </authorList>
    </citation>
    <scope>NUCLEOTIDE SEQUENCE [LARGE SCALE GENOMIC DNA]</scope>
    <source>
        <strain evidence="2 3">CIRM-BRFM 2984</strain>
    </source>
</reference>
<evidence type="ECO:0000313" key="3">
    <source>
        <dbReference type="Proteomes" id="UP001362999"/>
    </source>
</evidence>
<dbReference type="AlphaFoldDB" id="A0AAW0DR50"/>
<sequence>MSELPSLPSSHLGPTFHQFFNNILLRSSPVFRTLYLCNGTCPRRRQSHLADSLLTPVHLKFLSSWVLLQSSVFVDDAVQSPTLFTSKWSVIEWHRHACRLLLTLMGRKAKYTEQELLGRRAQSAWEYRQRNKAKVNEKARLRMQATRAKVRAAPPAVRMGYAVWAAQHRRDYLERLRRGLATAKPALLTVSTKHLKTSVQRRLAQDKFVDANSCSRNLCYDTSSRRCAVSDDAPANR</sequence>
<protein>
    <submittedName>
        <fullName evidence="2">Uncharacterized protein</fullName>
    </submittedName>
</protein>
<gene>
    <name evidence="1" type="ORF">R3P38DRAFT_3173107</name>
    <name evidence="2" type="ORF">R3P38DRAFT_3173125</name>
</gene>
<dbReference type="EMBL" id="JAWWNJ010000007">
    <property type="protein sequence ID" value="KAK7052796.1"/>
    <property type="molecule type" value="Genomic_DNA"/>
</dbReference>
<accession>A0AAW0DR50</accession>
<evidence type="ECO:0000313" key="2">
    <source>
        <dbReference type="EMBL" id="KAK7052796.1"/>
    </source>
</evidence>
<keyword evidence="3" id="KW-1185">Reference proteome</keyword>
<comment type="caution">
    <text evidence="2">The sequence shown here is derived from an EMBL/GenBank/DDBJ whole genome shotgun (WGS) entry which is preliminary data.</text>
</comment>
<organism evidence="2 3">
    <name type="scientific">Favolaschia claudopus</name>
    <dbReference type="NCBI Taxonomy" id="2862362"/>
    <lineage>
        <taxon>Eukaryota</taxon>
        <taxon>Fungi</taxon>
        <taxon>Dikarya</taxon>
        <taxon>Basidiomycota</taxon>
        <taxon>Agaricomycotina</taxon>
        <taxon>Agaricomycetes</taxon>
        <taxon>Agaricomycetidae</taxon>
        <taxon>Agaricales</taxon>
        <taxon>Marasmiineae</taxon>
        <taxon>Mycenaceae</taxon>
        <taxon>Favolaschia</taxon>
    </lineage>
</organism>
<dbReference type="EMBL" id="JAWWNJ010000007">
    <property type="protein sequence ID" value="KAK7052788.1"/>
    <property type="molecule type" value="Genomic_DNA"/>
</dbReference>